<dbReference type="EMBL" id="CAMGYJ010000002">
    <property type="protein sequence ID" value="CAI0375671.1"/>
    <property type="molecule type" value="Genomic_DNA"/>
</dbReference>
<name>A0AAV0GSN1_9ROSI</name>
<protein>
    <submittedName>
        <fullName evidence="2">Uncharacterized protein</fullName>
    </submittedName>
</protein>
<dbReference type="PANTHER" id="PTHR33103:SF27">
    <property type="entry name" value="OS04G0594700 PROTEIN"/>
    <property type="match status" value="1"/>
</dbReference>
<accession>A0AAV0GSN1</accession>
<proteinExistence type="predicted"/>
<sequence>MAANKASSGQESVNNICVKATVNRNKKSVVFVEADADLADVLFGYLTLPMATVISLISRKQPPAVTLGCFGNLYRSVEVLEPQHFRTRKCKEMLLRPRNGADAYCQYLKINVEKCDEQQQQPPYGLFRCDPPSRAGSKSSSSACRDHSTTNPCLSYDKTDVCRYGKKMTLRVPFLCRDVEEKGLFVKRLSRLVISDDLRVKPATTAATVSLLSERGVSDATQVEELTFDFGINEALDLLKLALVSKTPLSDVLLNTKVAKKELSSKANFLGGFDHRCHRAVVKQVEDAHQVAPKDSAAAFLPKKVSTAARIKLVYSKTKNRVLYAEAGEDFVDLIFTFLLVPLGHMFKQMQDVVDGLTDVIPSEGCMKNLYKSVQDLVAEGCIVGDKDDGRAPVLLRPLLAARYGYLDHPLGLKEVEYVFVNDKSASSSSSSSSSAAAAAACPVEGRGRTAGHIWSTISCVIKDPKLPATVRPEDPATWKDLSRAAGYVSPSMYTVTDDLNVSPISPASNLALLRKLNVPFSDIEDRIVHVGKQEASRLLMASLTSNSPLTAAFLGCACCCEKVQVGGTTSSVDETARPTKRRTRSSNKN</sequence>
<feature type="region of interest" description="Disordered" evidence="1">
    <location>
        <begin position="570"/>
        <end position="590"/>
    </location>
</feature>
<gene>
    <name evidence="2" type="ORF">LITE_LOCUS694</name>
</gene>
<keyword evidence="3" id="KW-1185">Reference proteome</keyword>
<evidence type="ECO:0000313" key="2">
    <source>
        <dbReference type="EMBL" id="CAI0375671.1"/>
    </source>
</evidence>
<evidence type="ECO:0000313" key="3">
    <source>
        <dbReference type="Proteomes" id="UP001154282"/>
    </source>
</evidence>
<dbReference type="PANTHER" id="PTHR33103">
    <property type="entry name" value="OS01G0153900 PROTEIN"/>
    <property type="match status" value="1"/>
</dbReference>
<evidence type="ECO:0000256" key="1">
    <source>
        <dbReference type="SAM" id="MobiDB-lite"/>
    </source>
</evidence>
<organism evidence="2 3">
    <name type="scientific">Linum tenue</name>
    <dbReference type="NCBI Taxonomy" id="586396"/>
    <lineage>
        <taxon>Eukaryota</taxon>
        <taxon>Viridiplantae</taxon>
        <taxon>Streptophyta</taxon>
        <taxon>Embryophyta</taxon>
        <taxon>Tracheophyta</taxon>
        <taxon>Spermatophyta</taxon>
        <taxon>Magnoliopsida</taxon>
        <taxon>eudicotyledons</taxon>
        <taxon>Gunneridae</taxon>
        <taxon>Pentapetalae</taxon>
        <taxon>rosids</taxon>
        <taxon>fabids</taxon>
        <taxon>Malpighiales</taxon>
        <taxon>Linaceae</taxon>
        <taxon>Linum</taxon>
    </lineage>
</organism>
<reference evidence="2" key="1">
    <citation type="submission" date="2022-08" db="EMBL/GenBank/DDBJ databases">
        <authorList>
            <person name="Gutierrez-Valencia J."/>
        </authorList>
    </citation>
    <scope>NUCLEOTIDE SEQUENCE</scope>
</reference>
<comment type="caution">
    <text evidence="2">The sequence shown here is derived from an EMBL/GenBank/DDBJ whole genome shotgun (WGS) entry which is preliminary data.</text>
</comment>
<dbReference type="AlphaFoldDB" id="A0AAV0GSN1"/>
<feature type="compositionally biased region" description="Basic residues" evidence="1">
    <location>
        <begin position="579"/>
        <end position="590"/>
    </location>
</feature>
<dbReference type="Proteomes" id="UP001154282">
    <property type="component" value="Unassembled WGS sequence"/>
</dbReference>
<dbReference type="Pfam" id="PF05056">
    <property type="entry name" value="DUF674"/>
    <property type="match status" value="1"/>
</dbReference>
<dbReference type="InterPro" id="IPR007750">
    <property type="entry name" value="DUF674"/>
</dbReference>